<dbReference type="RefSeq" id="WP_012505211.1">
    <property type="nucleotide sequence ID" value="NC_011059.1"/>
</dbReference>
<dbReference type="Proteomes" id="UP000002725">
    <property type="component" value="Chromosome"/>
</dbReference>
<comment type="similarity">
    <text evidence="2">Belongs to the bacterial solute-binding protein SsuA/TauA family.</text>
</comment>
<proteinExistence type="inferred from homology"/>
<evidence type="ECO:0000259" key="5">
    <source>
        <dbReference type="Pfam" id="PF09084"/>
    </source>
</evidence>
<keyword evidence="3 4" id="KW-0732">Signal</keyword>
<dbReference type="SUPFAM" id="SSF53850">
    <property type="entry name" value="Periplasmic binding protein-like II"/>
    <property type="match status" value="1"/>
</dbReference>
<dbReference type="PANTHER" id="PTHR30024">
    <property type="entry name" value="ALIPHATIC SULFONATES-BINDING PROTEIN-RELATED"/>
    <property type="match status" value="1"/>
</dbReference>
<dbReference type="HOGENOM" id="CLU_061540_0_0_10"/>
<dbReference type="GO" id="GO:0042597">
    <property type="term" value="C:periplasmic space"/>
    <property type="evidence" value="ECO:0007669"/>
    <property type="project" value="UniProtKB-SubCell"/>
</dbReference>
<evidence type="ECO:0000256" key="2">
    <source>
        <dbReference type="ARBA" id="ARBA00010742"/>
    </source>
</evidence>
<keyword evidence="7" id="KW-1185">Reference proteome</keyword>
<dbReference type="KEGG" id="paa:Paes_0619"/>
<dbReference type="AlphaFoldDB" id="B4S623"/>
<accession>B4S623</accession>
<reference evidence="6" key="1">
    <citation type="submission" date="2008-06" db="EMBL/GenBank/DDBJ databases">
        <title>Complete sequence of chromosome of Prosthecochloris aestuarii DSM 271.</title>
        <authorList>
            <consortium name="US DOE Joint Genome Institute"/>
            <person name="Lucas S."/>
            <person name="Copeland A."/>
            <person name="Lapidus A."/>
            <person name="Glavina del Rio T."/>
            <person name="Dalin E."/>
            <person name="Tice H."/>
            <person name="Bruce D."/>
            <person name="Goodwin L."/>
            <person name="Pitluck S."/>
            <person name="Schmutz J."/>
            <person name="Larimer F."/>
            <person name="Land M."/>
            <person name="Hauser L."/>
            <person name="Kyrpides N."/>
            <person name="Anderson I."/>
            <person name="Liu Z."/>
            <person name="Li T."/>
            <person name="Zhao F."/>
            <person name="Overmann J."/>
            <person name="Bryant D.A."/>
            <person name="Richardson P."/>
        </authorList>
    </citation>
    <scope>NUCLEOTIDE SEQUENCE [LARGE SCALE GENOMIC DNA]</scope>
    <source>
        <strain evidence="6">DSM 271</strain>
    </source>
</reference>
<feature type="domain" description="SsuA/THI5-like" evidence="5">
    <location>
        <begin position="54"/>
        <end position="261"/>
    </location>
</feature>
<dbReference type="InterPro" id="IPR015168">
    <property type="entry name" value="SsuA/THI5"/>
</dbReference>
<evidence type="ECO:0000256" key="3">
    <source>
        <dbReference type="ARBA" id="ARBA00022729"/>
    </source>
</evidence>
<dbReference type="Gene3D" id="3.40.190.10">
    <property type="entry name" value="Periplasmic binding protein-like II"/>
    <property type="match status" value="2"/>
</dbReference>
<feature type="signal peptide" evidence="4">
    <location>
        <begin position="1"/>
        <end position="25"/>
    </location>
</feature>
<dbReference type="PANTHER" id="PTHR30024:SF47">
    <property type="entry name" value="TAURINE-BINDING PERIPLASMIC PROTEIN"/>
    <property type="match status" value="1"/>
</dbReference>
<comment type="subcellular location">
    <subcellularLocation>
        <location evidence="1">Periplasm</location>
    </subcellularLocation>
</comment>
<organism evidence="6 7">
    <name type="scientific">Prosthecochloris aestuarii (strain DSM 271 / SK 413)</name>
    <dbReference type="NCBI Taxonomy" id="290512"/>
    <lineage>
        <taxon>Bacteria</taxon>
        <taxon>Pseudomonadati</taxon>
        <taxon>Chlorobiota</taxon>
        <taxon>Chlorobiia</taxon>
        <taxon>Chlorobiales</taxon>
        <taxon>Chlorobiaceae</taxon>
        <taxon>Prosthecochloris</taxon>
    </lineage>
</organism>
<protein>
    <submittedName>
        <fullName evidence="6">NMT1/THI5 like domain protein</fullName>
    </submittedName>
</protein>
<dbReference type="Pfam" id="PF09084">
    <property type="entry name" value="NMT1"/>
    <property type="match status" value="1"/>
</dbReference>
<feature type="chain" id="PRO_5002825771" evidence="4">
    <location>
        <begin position="26"/>
        <end position="339"/>
    </location>
</feature>
<evidence type="ECO:0000313" key="6">
    <source>
        <dbReference type="EMBL" id="ACF45674.1"/>
    </source>
</evidence>
<sequence length="339" mass="36989">MSKKLLSRVLSALLLVLFTSMTACSKKQDAPVVEKPTQLTPVTINQAFEHLLYIGLYVAKDAGFFEKQGLDIKIETGGGDAQAFAALTSGSAQFAQGDPAFVAIAEEKGWDGRVVAMAVDRVAIWGVTFDKSIKPFTNPIGFKGRTVATYPEPNTSYVVQKQLVQKAGLKLGVDTKILQVPFGTELATLKNKQADIAQTIEPNVSQVELQGGSVVFSYPDAWGPLAFTGVMTSQALIEKNPELVQKVVTAYEEAFQFIHNDFEGALKIAQKRLPNVPPDVLRAALRRLVDSRSIPEHAIVNPDSWRKLLEIRVDVGDLKTMPSKELFDNSFAGKAMKGH</sequence>
<dbReference type="eggNOG" id="COG0715">
    <property type="taxonomic scope" value="Bacteria"/>
</dbReference>
<dbReference type="PROSITE" id="PS51257">
    <property type="entry name" value="PROKAR_LIPOPROTEIN"/>
    <property type="match status" value="1"/>
</dbReference>
<dbReference type="EMBL" id="CP001108">
    <property type="protein sequence ID" value="ACF45674.1"/>
    <property type="molecule type" value="Genomic_DNA"/>
</dbReference>
<name>B4S623_PROA2</name>
<dbReference type="STRING" id="290512.Paes_0619"/>
<gene>
    <name evidence="6" type="ordered locus">Paes_0619</name>
</gene>
<evidence type="ECO:0000256" key="4">
    <source>
        <dbReference type="SAM" id="SignalP"/>
    </source>
</evidence>
<evidence type="ECO:0000256" key="1">
    <source>
        <dbReference type="ARBA" id="ARBA00004418"/>
    </source>
</evidence>
<evidence type="ECO:0000313" key="7">
    <source>
        <dbReference type="Proteomes" id="UP000002725"/>
    </source>
</evidence>